<name>A0A5A9MY77_9TELE</name>
<reference evidence="6 7" key="1">
    <citation type="journal article" date="2019" name="Mol. Ecol. Resour.">
        <title>Chromosome-level genome assembly of Triplophysa tibetana, a fish adapted to the harsh high-altitude environment of the Tibetan Plateau.</title>
        <authorList>
            <person name="Yang X."/>
            <person name="Liu H."/>
            <person name="Ma Z."/>
            <person name="Zou Y."/>
            <person name="Zou M."/>
            <person name="Mao Y."/>
            <person name="Li X."/>
            <person name="Wang H."/>
            <person name="Chen T."/>
            <person name="Wang W."/>
            <person name="Yang R."/>
        </authorList>
    </citation>
    <scope>NUCLEOTIDE SEQUENCE [LARGE SCALE GENOMIC DNA]</scope>
    <source>
        <strain evidence="6">TTIB1903HZAU</strain>
        <tissue evidence="6">Muscle</tissue>
    </source>
</reference>
<organism evidence="6 7">
    <name type="scientific">Triplophysa tibetana</name>
    <dbReference type="NCBI Taxonomy" id="1572043"/>
    <lineage>
        <taxon>Eukaryota</taxon>
        <taxon>Metazoa</taxon>
        <taxon>Chordata</taxon>
        <taxon>Craniata</taxon>
        <taxon>Vertebrata</taxon>
        <taxon>Euteleostomi</taxon>
        <taxon>Actinopterygii</taxon>
        <taxon>Neopterygii</taxon>
        <taxon>Teleostei</taxon>
        <taxon>Ostariophysi</taxon>
        <taxon>Cypriniformes</taxon>
        <taxon>Nemacheilidae</taxon>
        <taxon>Triplophysa</taxon>
    </lineage>
</organism>
<feature type="compositionally biased region" description="Basic and acidic residues" evidence="5">
    <location>
        <begin position="1"/>
        <end position="13"/>
    </location>
</feature>
<dbReference type="Pfam" id="PF06312">
    <property type="entry name" value="Neurexophilin"/>
    <property type="match status" value="1"/>
</dbReference>
<evidence type="ECO:0000256" key="5">
    <source>
        <dbReference type="SAM" id="MobiDB-lite"/>
    </source>
</evidence>
<dbReference type="PANTHER" id="PTHR17103">
    <property type="entry name" value="NEUREXOPHILIN"/>
    <property type="match status" value="1"/>
</dbReference>
<evidence type="ECO:0000256" key="2">
    <source>
        <dbReference type="ARBA" id="ARBA00008118"/>
    </source>
</evidence>
<evidence type="ECO:0000256" key="3">
    <source>
        <dbReference type="ARBA" id="ARBA00022525"/>
    </source>
</evidence>
<dbReference type="GO" id="GO:0005576">
    <property type="term" value="C:extracellular region"/>
    <property type="evidence" value="ECO:0007669"/>
    <property type="project" value="UniProtKB-SubCell"/>
</dbReference>
<comment type="similarity">
    <text evidence="2">Belongs to the neurexophilin family.</text>
</comment>
<gene>
    <name evidence="6" type="ORF">E1301_Tti011232</name>
</gene>
<dbReference type="InterPro" id="IPR026845">
    <property type="entry name" value="NXPH/NXPE"/>
</dbReference>
<dbReference type="InterPro" id="IPR010450">
    <property type="entry name" value="Nxph"/>
</dbReference>
<accession>A0A5A9MY77</accession>
<keyword evidence="3" id="KW-0964">Secreted</keyword>
<dbReference type="AlphaFoldDB" id="A0A5A9MY77"/>
<comment type="subcellular location">
    <subcellularLocation>
        <location evidence="1">Secreted</location>
    </subcellularLocation>
</comment>
<protein>
    <recommendedName>
        <fullName evidence="4">Neurexophilin-1</fullName>
    </recommendedName>
</protein>
<keyword evidence="7" id="KW-1185">Reference proteome</keyword>
<evidence type="ECO:0000313" key="7">
    <source>
        <dbReference type="Proteomes" id="UP000324632"/>
    </source>
</evidence>
<feature type="compositionally biased region" description="Low complexity" evidence="5">
    <location>
        <begin position="15"/>
        <end position="34"/>
    </location>
</feature>
<sequence>MRLDDHVAEKLFRQEPSSTNKSSSSMKFPSENKSASSYPFPLPNLQAAGYTRENSHVTMEQKSTSKHLCVDSEVLSSASTPSDNLHQCPEPDIWTPAKLTRRHTMKSVKAKKMFGWGDFQCTVKTASLNLLIKGKIVDHGNGTFSVYFQYNTTGGGNVSVALVPPTKEVEFNVTTQQSVLRSVESRMFNCKVERERMEKSQRSTRCWFDPSQSCDQDQTHSHVSWLCSKPFKVICVYIYFYSLDYKLVQKVCPDYNYHSGSPYFPTG</sequence>
<evidence type="ECO:0000313" key="6">
    <source>
        <dbReference type="EMBL" id="KAA0702682.1"/>
    </source>
</evidence>
<evidence type="ECO:0000256" key="1">
    <source>
        <dbReference type="ARBA" id="ARBA00004613"/>
    </source>
</evidence>
<dbReference type="Proteomes" id="UP000324632">
    <property type="component" value="Chromosome 24"/>
</dbReference>
<dbReference type="PANTHER" id="PTHR17103:SF13">
    <property type="entry name" value="NEUREXOPHILIN-1"/>
    <property type="match status" value="1"/>
</dbReference>
<dbReference type="EMBL" id="SOYY01000024">
    <property type="protein sequence ID" value="KAA0702682.1"/>
    <property type="molecule type" value="Genomic_DNA"/>
</dbReference>
<dbReference type="GO" id="GO:0005102">
    <property type="term" value="F:signaling receptor binding"/>
    <property type="evidence" value="ECO:0007669"/>
    <property type="project" value="TreeGrafter"/>
</dbReference>
<proteinExistence type="inferred from homology"/>
<comment type="caution">
    <text evidence="6">The sequence shown here is derived from an EMBL/GenBank/DDBJ whole genome shotgun (WGS) entry which is preliminary data.</text>
</comment>
<feature type="region of interest" description="Disordered" evidence="5">
    <location>
        <begin position="1"/>
        <end position="37"/>
    </location>
</feature>
<evidence type="ECO:0000256" key="4">
    <source>
        <dbReference type="ARBA" id="ARBA00039997"/>
    </source>
</evidence>